<feature type="compositionally biased region" description="Polar residues" evidence="1">
    <location>
        <begin position="376"/>
        <end position="387"/>
    </location>
</feature>
<name>A0A1I8B180_MELHA</name>
<dbReference type="SUPFAM" id="SSF56808">
    <property type="entry name" value="Ribosomal protein L1"/>
    <property type="match status" value="1"/>
</dbReference>
<dbReference type="Pfam" id="PF00687">
    <property type="entry name" value="Ribosomal_L1"/>
    <property type="match status" value="1"/>
</dbReference>
<keyword evidence="2" id="KW-1185">Reference proteome</keyword>
<evidence type="ECO:0000313" key="3">
    <source>
        <dbReference type="WBParaSite" id="MhA1_Contig118.frz3.gene65"/>
    </source>
</evidence>
<dbReference type="Gene3D" id="3.40.50.790">
    <property type="match status" value="1"/>
</dbReference>
<dbReference type="WBParaSite" id="MhA1_Contig118.frz3.gene65">
    <property type="protein sequence ID" value="MhA1_Contig118.frz3.gene65"/>
    <property type="gene ID" value="MhA1_Contig118.frz3.gene65"/>
</dbReference>
<accession>A0A1I8B180</accession>
<dbReference type="InterPro" id="IPR028364">
    <property type="entry name" value="Ribosomal_uL1/biogenesis"/>
</dbReference>
<proteinExistence type="predicted"/>
<sequence length="413" mass="47582">MANDEIASELKTQIPLALRALQEFDGQKCEKLPLFPDMKKNVLLTVKYKKPFFKTTGKQCIFVTLPYPDRNPSNSSVCLILPDFDRSKKALVDPDVDKQAREWEERLRKKYGLIAGVNYTKILTFIQFKREYTDVKDRARLANLYDIFFVDYKLAKKVEYLMGKFFKKPAHRPVLIKSEQNFSKKIEEAYNQTLILFNPMNDAVSIRIGNLNQKLKHLKLNASTIVDSLLENFPGGSINIRSCYLQALDVSLPVFVDFGSPNEVNFDLPQEPELVEIVGECSTLPEGLEVKVRADGYVTTLEKTSGEEVLYPTEQDEWEREDDMKPINAELIQKILRKGKVLTKLEKIKEELKKKIKMEKEEKELEEEEKVKNKSPIKSPNKLTNKKGNGAVKRKIENTNIMMKGIKTKKPKI</sequence>
<organism evidence="2 3">
    <name type="scientific">Meloidogyne hapla</name>
    <name type="common">Root-knot nematode worm</name>
    <dbReference type="NCBI Taxonomy" id="6305"/>
    <lineage>
        <taxon>Eukaryota</taxon>
        <taxon>Metazoa</taxon>
        <taxon>Ecdysozoa</taxon>
        <taxon>Nematoda</taxon>
        <taxon>Chromadorea</taxon>
        <taxon>Rhabditida</taxon>
        <taxon>Tylenchina</taxon>
        <taxon>Tylenchomorpha</taxon>
        <taxon>Tylenchoidea</taxon>
        <taxon>Meloidogynidae</taxon>
        <taxon>Meloidogyninae</taxon>
        <taxon>Meloidogyne</taxon>
    </lineage>
</organism>
<evidence type="ECO:0000313" key="2">
    <source>
        <dbReference type="Proteomes" id="UP000095281"/>
    </source>
</evidence>
<evidence type="ECO:0000256" key="1">
    <source>
        <dbReference type="SAM" id="MobiDB-lite"/>
    </source>
</evidence>
<dbReference type="InterPro" id="IPR023674">
    <property type="entry name" value="Ribosomal_uL1-like"/>
</dbReference>
<protein>
    <submittedName>
        <fullName evidence="3">Ribosomal protein L1</fullName>
    </submittedName>
</protein>
<dbReference type="InterPro" id="IPR016095">
    <property type="entry name" value="Ribosomal_uL1_3-a/b-sand"/>
</dbReference>
<reference evidence="3" key="1">
    <citation type="submission" date="2016-11" db="UniProtKB">
        <authorList>
            <consortium name="WormBaseParasite"/>
        </authorList>
    </citation>
    <scope>IDENTIFICATION</scope>
</reference>
<dbReference type="Proteomes" id="UP000095281">
    <property type="component" value="Unplaced"/>
</dbReference>
<dbReference type="AlphaFoldDB" id="A0A1I8B180"/>
<feature type="region of interest" description="Disordered" evidence="1">
    <location>
        <begin position="359"/>
        <end position="413"/>
    </location>
</feature>